<name>A2GB91_TRIV3</name>
<sequence>MFSWIIAERMGKLSRPPVYEVHDQSQVSNSDDCFFRYFNDGVLDLIGIAKKYSDYGVTVEDIKKANPDILLSMPVGLVLKIPYQCPKIMDKKFYMDSQIFKSSAIPKNGSLLLSFCYMDIYRRRYPHRCEEYFNYNRGFDKDANLVSWKQAMDAAYLEPIEKPSKRLRSDQYELRKYNIDGKIHYAVLDPNGELYDPGRNLVKDSYPYESRYFQQD</sequence>
<evidence type="ECO:0008006" key="3">
    <source>
        <dbReference type="Google" id="ProtNLM"/>
    </source>
</evidence>
<dbReference type="InterPro" id="IPR018392">
    <property type="entry name" value="LysM"/>
</dbReference>
<protein>
    <recommendedName>
        <fullName evidence="3">LysM domain-containing protein</fullName>
    </recommendedName>
</protein>
<reference evidence="1" key="2">
    <citation type="journal article" date="2007" name="Science">
        <title>Draft genome sequence of the sexually transmitted pathogen Trichomonas vaginalis.</title>
        <authorList>
            <person name="Carlton J.M."/>
            <person name="Hirt R.P."/>
            <person name="Silva J.C."/>
            <person name="Delcher A.L."/>
            <person name="Schatz M."/>
            <person name="Zhao Q."/>
            <person name="Wortman J.R."/>
            <person name="Bidwell S.L."/>
            <person name="Alsmark U.C.M."/>
            <person name="Besteiro S."/>
            <person name="Sicheritz-Ponten T."/>
            <person name="Noel C.J."/>
            <person name="Dacks J.B."/>
            <person name="Foster P.G."/>
            <person name="Simillion C."/>
            <person name="Van de Peer Y."/>
            <person name="Miranda-Saavedra D."/>
            <person name="Barton G.J."/>
            <person name="Westrop G.D."/>
            <person name="Mueller S."/>
            <person name="Dessi D."/>
            <person name="Fiori P.L."/>
            <person name="Ren Q."/>
            <person name="Paulsen I."/>
            <person name="Zhang H."/>
            <person name="Bastida-Corcuera F.D."/>
            <person name="Simoes-Barbosa A."/>
            <person name="Brown M.T."/>
            <person name="Hayes R.D."/>
            <person name="Mukherjee M."/>
            <person name="Okumura C.Y."/>
            <person name="Schneider R."/>
            <person name="Smith A.J."/>
            <person name="Vanacova S."/>
            <person name="Villalvazo M."/>
            <person name="Haas B.J."/>
            <person name="Pertea M."/>
            <person name="Feldblyum T.V."/>
            <person name="Utterback T.R."/>
            <person name="Shu C.L."/>
            <person name="Osoegawa K."/>
            <person name="de Jong P.J."/>
            <person name="Hrdy I."/>
            <person name="Horvathova L."/>
            <person name="Zubacova Z."/>
            <person name="Dolezal P."/>
            <person name="Malik S.B."/>
            <person name="Logsdon J.M. Jr."/>
            <person name="Henze K."/>
            <person name="Gupta A."/>
            <person name="Wang C.C."/>
            <person name="Dunne R.L."/>
            <person name="Upcroft J.A."/>
            <person name="Upcroft P."/>
            <person name="White O."/>
            <person name="Salzberg S.L."/>
            <person name="Tang P."/>
            <person name="Chiu C.-H."/>
            <person name="Lee Y.-S."/>
            <person name="Embley T.M."/>
            <person name="Coombs G.H."/>
            <person name="Mottram J.C."/>
            <person name="Tachezy J."/>
            <person name="Fraser-Liggett C.M."/>
            <person name="Johnson P.J."/>
        </authorList>
    </citation>
    <scope>NUCLEOTIDE SEQUENCE [LARGE SCALE GENOMIC DNA]</scope>
    <source>
        <strain evidence="1">G3</strain>
    </source>
</reference>
<keyword evidence="2" id="KW-1185">Reference proteome</keyword>
<proteinExistence type="predicted"/>
<dbReference type="CDD" id="cd00118">
    <property type="entry name" value="LysM"/>
    <property type="match status" value="1"/>
</dbReference>
<reference evidence="1" key="1">
    <citation type="submission" date="2006-10" db="EMBL/GenBank/DDBJ databases">
        <authorList>
            <person name="Amadeo P."/>
            <person name="Zhao Q."/>
            <person name="Wortman J."/>
            <person name="Fraser-Liggett C."/>
            <person name="Carlton J."/>
        </authorList>
    </citation>
    <scope>NUCLEOTIDE SEQUENCE</scope>
    <source>
        <strain evidence="1">G3</strain>
    </source>
</reference>
<dbReference type="AlphaFoldDB" id="A2GB91"/>
<dbReference type="InParanoid" id="A2GB91"/>
<dbReference type="VEuPathDB" id="TrichDB:TVAG_564270"/>
<evidence type="ECO:0000313" key="2">
    <source>
        <dbReference type="Proteomes" id="UP000001542"/>
    </source>
</evidence>
<dbReference type="VEuPathDB" id="TrichDB:TVAGG3_0737080"/>
<dbReference type="Proteomes" id="UP000001542">
    <property type="component" value="Unassembled WGS sequence"/>
</dbReference>
<dbReference type="KEGG" id="tva:4743218"/>
<gene>
    <name evidence="1" type="ORF">TVAG_564270</name>
</gene>
<evidence type="ECO:0000313" key="1">
    <source>
        <dbReference type="EMBL" id="EAX85574.1"/>
    </source>
</evidence>
<organism evidence="1 2">
    <name type="scientific">Trichomonas vaginalis (strain ATCC PRA-98 / G3)</name>
    <dbReference type="NCBI Taxonomy" id="412133"/>
    <lineage>
        <taxon>Eukaryota</taxon>
        <taxon>Metamonada</taxon>
        <taxon>Parabasalia</taxon>
        <taxon>Trichomonadida</taxon>
        <taxon>Trichomonadidae</taxon>
        <taxon>Trichomonas</taxon>
    </lineage>
</organism>
<accession>A2GB91</accession>
<dbReference type="EMBL" id="DS114893">
    <property type="protein sequence ID" value="EAX85574.1"/>
    <property type="molecule type" value="Genomic_DNA"/>
</dbReference>